<reference evidence="2 3" key="1">
    <citation type="submission" date="2017-01" db="EMBL/GenBank/DDBJ databases">
        <title>Novel large sulfur bacteria in the metagenomes of groundwater-fed chemosynthetic microbial mats in the Lake Huron basin.</title>
        <authorList>
            <person name="Sharrar A.M."/>
            <person name="Flood B.E."/>
            <person name="Bailey J.V."/>
            <person name="Jones D.S."/>
            <person name="Biddanda B."/>
            <person name="Ruberg S.A."/>
            <person name="Marcus D.N."/>
            <person name="Dick G.J."/>
        </authorList>
    </citation>
    <scope>NUCLEOTIDE SEQUENCE [LARGE SCALE GENOMIC DNA]</scope>
    <source>
        <strain evidence="2">A8</strain>
    </source>
</reference>
<comment type="caution">
    <text evidence="2">The sequence shown here is derived from an EMBL/GenBank/DDBJ whole genome shotgun (WGS) entry which is preliminary data.</text>
</comment>
<proteinExistence type="predicted"/>
<evidence type="ECO:0000313" key="3">
    <source>
        <dbReference type="Proteomes" id="UP000192491"/>
    </source>
</evidence>
<dbReference type="AlphaFoldDB" id="A0A1Y1QAY8"/>
<evidence type="ECO:0000313" key="2">
    <source>
        <dbReference type="EMBL" id="OQX01470.1"/>
    </source>
</evidence>
<feature type="compositionally biased region" description="Polar residues" evidence="1">
    <location>
        <begin position="207"/>
        <end position="217"/>
    </location>
</feature>
<feature type="region of interest" description="Disordered" evidence="1">
    <location>
        <begin position="188"/>
        <end position="217"/>
    </location>
</feature>
<feature type="non-terminal residue" evidence="2">
    <location>
        <position position="217"/>
    </location>
</feature>
<name>A0A1Y1QAY8_9GAMM</name>
<protein>
    <submittedName>
        <fullName evidence="2">Uncharacterized protein</fullName>
    </submittedName>
</protein>
<sequence>MLQKIALAGEGKGDMGYCTNSQEICSGETLDAGPVARLLLKLIHHYLPDWNADCLNLNNPADHFTYLSNGWLSDQTKANRRQVFVSKQVQKGFEEHFRRAKALAEYAQDEEHPHEMAAYFHDTDGTRSQLADMPDRQEKLMQAIQAGFRAAEFAERGIALVPKPTSEAWFICATKPHPYQHCTQLEDELSGNDRSPQRAPKTVLGQHLQNPDYTRHD</sequence>
<organism evidence="2 3">
    <name type="scientific">Thiothrix lacustris</name>
    <dbReference type="NCBI Taxonomy" id="525917"/>
    <lineage>
        <taxon>Bacteria</taxon>
        <taxon>Pseudomonadati</taxon>
        <taxon>Pseudomonadota</taxon>
        <taxon>Gammaproteobacteria</taxon>
        <taxon>Thiotrichales</taxon>
        <taxon>Thiotrichaceae</taxon>
        <taxon>Thiothrix</taxon>
    </lineage>
</organism>
<dbReference type="Proteomes" id="UP000192491">
    <property type="component" value="Unassembled WGS sequence"/>
</dbReference>
<gene>
    <name evidence="2" type="ORF">BWK73_45955</name>
</gene>
<evidence type="ECO:0000256" key="1">
    <source>
        <dbReference type="SAM" id="MobiDB-lite"/>
    </source>
</evidence>
<accession>A0A1Y1QAY8</accession>
<dbReference type="EMBL" id="MTEJ01000573">
    <property type="protein sequence ID" value="OQX01470.1"/>
    <property type="molecule type" value="Genomic_DNA"/>
</dbReference>